<evidence type="ECO:0008006" key="3">
    <source>
        <dbReference type="Google" id="ProtNLM"/>
    </source>
</evidence>
<reference evidence="1 2" key="1">
    <citation type="journal article" date="2020" name="ISME J.">
        <title>Uncovering the hidden diversity of litter-decomposition mechanisms in mushroom-forming fungi.</title>
        <authorList>
            <person name="Floudas D."/>
            <person name="Bentzer J."/>
            <person name="Ahren D."/>
            <person name="Johansson T."/>
            <person name="Persson P."/>
            <person name="Tunlid A."/>
        </authorList>
    </citation>
    <scope>NUCLEOTIDE SEQUENCE [LARGE SCALE GENOMIC DNA]</scope>
    <source>
        <strain evidence="1 2">CBS 146.42</strain>
    </source>
</reference>
<evidence type="ECO:0000313" key="2">
    <source>
        <dbReference type="Proteomes" id="UP000559027"/>
    </source>
</evidence>
<dbReference type="Gene3D" id="3.60.10.10">
    <property type="entry name" value="Endonuclease/exonuclease/phosphatase"/>
    <property type="match status" value="1"/>
</dbReference>
<dbReference type="Proteomes" id="UP000559027">
    <property type="component" value="Unassembled WGS sequence"/>
</dbReference>
<dbReference type="InterPro" id="IPR036691">
    <property type="entry name" value="Endo/exonu/phosph_ase_sf"/>
</dbReference>
<dbReference type="OrthoDB" id="3070505at2759"/>
<comment type="caution">
    <text evidence="1">The sequence shown here is derived from an EMBL/GenBank/DDBJ whole genome shotgun (WGS) entry which is preliminary data.</text>
</comment>
<evidence type="ECO:0000313" key="1">
    <source>
        <dbReference type="EMBL" id="KAF5359860.1"/>
    </source>
</evidence>
<name>A0A8H5G7Z1_9AGAR</name>
<dbReference type="SUPFAM" id="SSF56219">
    <property type="entry name" value="DNase I-like"/>
    <property type="match status" value="1"/>
</dbReference>
<proteinExistence type="predicted"/>
<dbReference type="EMBL" id="JAACJO010000004">
    <property type="protein sequence ID" value="KAF5359860.1"/>
    <property type="molecule type" value="Genomic_DNA"/>
</dbReference>
<organism evidence="1 2">
    <name type="scientific">Leucocoprinus leucothites</name>
    <dbReference type="NCBI Taxonomy" id="201217"/>
    <lineage>
        <taxon>Eukaryota</taxon>
        <taxon>Fungi</taxon>
        <taxon>Dikarya</taxon>
        <taxon>Basidiomycota</taxon>
        <taxon>Agaricomycotina</taxon>
        <taxon>Agaricomycetes</taxon>
        <taxon>Agaricomycetidae</taxon>
        <taxon>Agaricales</taxon>
        <taxon>Agaricineae</taxon>
        <taxon>Agaricaceae</taxon>
        <taxon>Leucocoprinus</taxon>
    </lineage>
</organism>
<protein>
    <recommendedName>
        <fullName evidence="3">Endonuclease/exonuclease/phosphatase domain-containing protein</fullName>
    </recommendedName>
</protein>
<dbReference type="AlphaFoldDB" id="A0A8H5G7Z1"/>
<accession>A0A8H5G7Z1</accession>
<keyword evidence="2" id="KW-1185">Reference proteome</keyword>
<gene>
    <name evidence="1" type="ORF">D9756_003191</name>
</gene>
<sequence length="161" mass="18525">MSGKNKPISSVRIYSQNMGRSYALVDTILESKKLDFKIIFLQEPPWNHIRKAPSTTNPEGDDVIGAPIHPEWLCMVRSTKPNDPRPRTLTYVHRHLLCMRPILRQEWVNHRDIQVLGLFNQGNYIHLLNIYSDSSSSAINFLSTNFINIPNIIYMGGDFNC</sequence>